<accession>A0A0B6TQC1</accession>
<sequence length="70" mass="7604">MARRSVHRSAKTGRFVPKSTVARWPGKTTTEQVGSGTSNHRPVYRSAATGRFVTPGHGKGNPSGTIRQWV</sequence>
<feature type="compositionally biased region" description="Polar residues" evidence="1">
    <location>
        <begin position="27"/>
        <end position="40"/>
    </location>
</feature>
<gene>
    <name evidence="2" type="ORF">B840_12725</name>
</gene>
<dbReference type="Proteomes" id="UP000031928">
    <property type="component" value="Plasmid pCmarinum1"/>
</dbReference>
<reference evidence="2 3" key="1">
    <citation type="submission" date="2014-05" db="EMBL/GenBank/DDBJ databases">
        <title>Complete genome sequence of Corynebacterium marinum DSM 44953.</title>
        <authorList>
            <person name="Schaffert L."/>
            <person name="Albersmeier A."/>
            <person name="Kalinowski J."/>
            <person name="Ruckert C."/>
        </authorList>
    </citation>
    <scope>NUCLEOTIDE SEQUENCE [LARGE SCALE GENOMIC DNA]</scope>
    <source>
        <strain evidence="2 3">DSM 44953</strain>
        <plasmid evidence="2 3">pCmarinum1</plasmid>
    </source>
</reference>
<dbReference type="HOGENOM" id="CLU_200928_0_0_11"/>
<proteinExistence type="predicted"/>
<organism evidence="2 3">
    <name type="scientific">Corynebacterium marinum DSM 44953</name>
    <dbReference type="NCBI Taxonomy" id="1224162"/>
    <lineage>
        <taxon>Bacteria</taxon>
        <taxon>Bacillati</taxon>
        <taxon>Actinomycetota</taxon>
        <taxon>Actinomycetes</taxon>
        <taxon>Mycobacteriales</taxon>
        <taxon>Corynebacteriaceae</taxon>
        <taxon>Corynebacterium</taxon>
    </lineage>
</organism>
<keyword evidence="3" id="KW-1185">Reference proteome</keyword>
<dbReference type="KEGG" id="cmq:B840_12725"/>
<keyword evidence="2" id="KW-0614">Plasmid</keyword>
<feature type="compositionally biased region" description="Basic residues" evidence="1">
    <location>
        <begin position="1"/>
        <end position="11"/>
    </location>
</feature>
<evidence type="ECO:0000313" key="2">
    <source>
        <dbReference type="EMBL" id="AJK70113.1"/>
    </source>
</evidence>
<dbReference type="EMBL" id="CP007792">
    <property type="protein sequence ID" value="AJK70113.1"/>
    <property type="molecule type" value="Genomic_DNA"/>
</dbReference>
<geneLocation type="plasmid" evidence="2 3">
    <name>pCmarinum1</name>
</geneLocation>
<feature type="region of interest" description="Disordered" evidence="1">
    <location>
        <begin position="1"/>
        <end position="70"/>
    </location>
</feature>
<name>A0A0B6TQC1_9CORY</name>
<protein>
    <submittedName>
        <fullName evidence="2">Putative secreted protein</fullName>
    </submittedName>
</protein>
<evidence type="ECO:0000313" key="3">
    <source>
        <dbReference type="Proteomes" id="UP000031928"/>
    </source>
</evidence>
<dbReference type="AlphaFoldDB" id="A0A0B6TQC1"/>
<evidence type="ECO:0000256" key="1">
    <source>
        <dbReference type="SAM" id="MobiDB-lite"/>
    </source>
</evidence>